<dbReference type="OrthoDB" id="9783389at2"/>
<dbReference type="InterPro" id="IPR007016">
    <property type="entry name" value="O-antigen_ligase-rel_domated"/>
</dbReference>
<feature type="transmembrane region" description="Helical" evidence="6">
    <location>
        <begin position="69"/>
        <end position="91"/>
    </location>
</feature>
<feature type="transmembrane region" description="Helical" evidence="6">
    <location>
        <begin position="126"/>
        <end position="144"/>
    </location>
</feature>
<feature type="transmembrane region" description="Helical" evidence="6">
    <location>
        <begin position="151"/>
        <end position="172"/>
    </location>
</feature>
<feature type="transmembrane region" description="Helical" evidence="6">
    <location>
        <begin position="253"/>
        <end position="270"/>
    </location>
</feature>
<organism evidence="8 9">
    <name type="scientific">Thermomonas aquatica</name>
    <dbReference type="NCBI Taxonomy" id="2202149"/>
    <lineage>
        <taxon>Bacteria</taxon>
        <taxon>Pseudomonadati</taxon>
        <taxon>Pseudomonadota</taxon>
        <taxon>Gammaproteobacteria</taxon>
        <taxon>Lysobacterales</taxon>
        <taxon>Lysobacteraceae</taxon>
        <taxon>Thermomonas</taxon>
    </lineage>
</organism>
<feature type="domain" description="O-antigen ligase-related" evidence="7">
    <location>
        <begin position="237"/>
        <end position="376"/>
    </location>
</feature>
<feature type="transmembrane region" description="Helical" evidence="6">
    <location>
        <begin position="400"/>
        <end position="419"/>
    </location>
</feature>
<evidence type="ECO:0000259" key="7">
    <source>
        <dbReference type="Pfam" id="PF04932"/>
    </source>
</evidence>
<evidence type="ECO:0000313" key="8">
    <source>
        <dbReference type="EMBL" id="QDA55854.1"/>
    </source>
</evidence>
<feature type="transmembrane region" description="Helical" evidence="6">
    <location>
        <begin position="282"/>
        <end position="305"/>
    </location>
</feature>
<protein>
    <recommendedName>
        <fullName evidence="7">O-antigen ligase-related domain-containing protein</fullName>
    </recommendedName>
</protein>
<feature type="transmembrane region" description="Helical" evidence="6">
    <location>
        <begin position="198"/>
        <end position="218"/>
    </location>
</feature>
<dbReference type="PANTHER" id="PTHR37422:SF23">
    <property type="entry name" value="TEICHURONIC ACID BIOSYNTHESIS PROTEIN TUAE"/>
    <property type="match status" value="1"/>
</dbReference>
<dbReference type="RefSeq" id="WP_139714743.1">
    <property type="nucleotide sequence ID" value="NZ_CP040871.1"/>
</dbReference>
<feature type="transmembrane region" description="Helical" evidence="6">
    <location>
        <begin position="369"/>
        <end position="388"/>
    </location>
</feature>
<keyword evidence="3 6" id="KW-1133">Transmembrane helix</keyword>
<evidence type="ECO:0000256" key="3">
    <source>
        <dbReference type="ARBA" id="ARBA00022989"/>
    </source>
</evidence>
<evidence type="ECO:0000256" key="5">
    <source>
        <dbReference type="SAM" id="MobiDB-lite"/>
    </source>
</evidence>
<evidence type="ECO:0000256" key="6">
    <source>
        <dbReference type="SAM" id="Phobius"/>
    </source>
</evidence>
<keyword evidence="4 6" id="KW-0472">Membrane</keyword>
<dbReference type="KEGG" id="thes:FHQ07_00225"/>
<dbReference type="InterPro" id="IPR051533">
    <property type="entry name" value="WaaL-like"/>
</dbReference>
<dbReference type="PANTHER" id="PTHR37422">
    <property type="entry name" value="TEICHURONIC ACID BIOSYNTHESIS PROTEIN TUAE"/>
    <property type="match status" value="1"/>
</dbReference>
<evidence type="ECO:0000256" key="2">
    <source>
        <dbReference type="ARBA" id="ARBA00022692"/>
    </source>
</evidence>
<evidence type="ECO:0000313" key="9">
    <source>
        <dbReference type="Proteomes" id="UP000308149"/>
    </source>
</evidence>
<accession>A0A5B7ZKW0</accession>
<dbReference type="Proteomes" id="UP000308149">
    <property type="component" value="Chromosome"/>
</dbReference>
<reference evidence="8 9" key="1">
    <citation type="submission" date="2019-06" db="EMBL/GenBank/DDBJ databases">
        <title>Thermomonas aquatica sp. nov., isolated from an industrial wastewater treatment plant.</title>
        <authorList>
            <person name="Jeon J.H."/>
            <person name="Park D.-S."/>
        </authorList>
    </citation>
    <scope>NUCLEOTIDE SEQUENCE [LARGE SCALE GENOMIC DNA]</scope>
    <source>
        <strain evidence="8 9">SY21</strain>
    </source>
</reference>
<proteinExistence type="predicted"/>
<gene>
    <name evidence="8" type="ORF">FHQ07_00225</name>
</gene>
<keyword evidence="9" id="KW-1185">Reference proteome</keyword>
<dbReference type="AlphaFoldDB" id="A0A5B7ZKW0"/>
<dbReference type="GO" id="GO:0016020">
    <property type="term" value="C:membrane"/>
    <property type="evidence" value="ECO:0007669"/>
    <property type="project" value="UniProtKB-SubCell"/>
</dbReference>
<feature type="transmembrane region" description="Helical" evidence="6">
    <location>
        <begin position="230"/>
        <end position="247"/>
    </location>
</feature>
<sequence length="493" mass="52268">MPMIDTLRRTLLPALLGGLLVAVWLGGGVTEDSTATDEWLQLLALPLLAAAVMVLVAEFPQDGYRRCGIAIALLIVAVPLLQLLPVPAAWWNLPPARGALVADLQQAGVAALRDHWTLAPHATENALWASLPALAAFLAVLAMGAGRRRRLVQAIILLVLFNVGFAFFQVGLPQGSALRLYQEFDAGFGGLLANTNHQATACIIAMVLAVGLAVESRLRVERGETRPHMPWWYAALAGCLLLMVPLSTARAGMAIALPALAAVLLLTGGLRPSRIGRSKRATALALGLALLAIVGVRAALGWMAVDEAEELRHIIRAAAVATGKTEAPLGSGAGSFVPVFETSSPPSLWLAHYVNHAHNEYAQWWLETGWLGMLVLAFALALLAICIWRIARLRSRGGDANLAASCCVAVCAVLAHSWADYPLRTTALMTTTAMLAGLMLGALADALVREKSRRRIRHERGTSVQGDGALPQAAAAEWPRAGHGEDADTTQPA</sequence>
<feature type="transmembrane region" description="Helical" evidence="6">
    <location>
        <begin position="425"/>
        <end position="448"/>
    </location>
</feature>
<feature type="transmembrane region" description="Helical" evidence="6">
    <location>
        <begin position="40"/>
        <end position="57"/>
    </location>
</feature>
<evidence type="ECO:0000256" key="4">
    <source>
        <dbReference type="ARBA" id="ARBA00023136"/>
    </source>
</evidence>
<dbReference type="Pfam" id="PF04932">
    <property type="entry name" value="Wzy_C"/>
    <property type="match status" value="1"/>
</dbReference>
<dbReference type="EMBL" id="CP040871">
    <property type="protein sequence ID" value="QDA55854.1"/>
    <property type="molecule type" value="Genomic_DNA"/>
</dbReference>
<name>A0A5B7ZKW0_9GAMM</name>
<comment type="subcellular location">
    <subcellularLocation>
        <location evidence="1">Membrane</location>
        <topology evidence="1">Multi-pass membrane protein</topology>
    </subcellularLocation>
</comment>
<keyword evidence="2 6" id="KW-0812">Transmembrane</keyword>
<feature type="region of interest" description="Disordered" evidence="5">
    <location>
        <begin position="457"/>
        <end position="493"/>
    </location>
</feature>
<evidence type="ECO:0000256" key="1">
    <source>
        <dbReference type="ARBA" id="ARBA00004141"/>
    </source>
</evidence>